<dbReference type="RefSeq" id="WP_267538875.1">
    <property type="nucleotide sequence ID" value="NZ_JAPNKA010000001.1"/>
</dbReference>
<reference evidence="2 3" key="1">
    <citation type="submission" date="2022-11" db="EMBL/GenBank/DDBJ databases">
        <title>Minimal conservation of predation-associated metabolite biosynthetic gene clusters underscores biosynthetic potential of Myxococcota including descriptions for ten novel species: Archangium lansinium sp. nov., Myxococcus landrumus sp. nov., Nannocystis bai.</title>
        <authorList>
            <person name="Ahearne A."/>
            <person name="Stevens C."/>
            <person name="Phillips K."/>
        </authorList>
    </citation>
    <scope>NUCLEOTIDE SEQUENCE [LARGE SCALE GENOMIC DNA]</scope>
    <source>
        <strain evidence="2 3">MIWBW</strain>
    </source>
</reference>
<dbReference type="EMBL" id="JAPNKA010000001">
    <property type="protein sequence ID" value="MCY1080201.1"/>
    <property type="molecule type" value="Genomic_DNA"/>
</dbReference>
<feature type="transmembrane region" description="Helical" evidence="1">
    <location>
        <begin position="345"/>
        <end position="364"/>
    </location>
</feature>
<feature type="transmembrane region" description="Helical" evidence="1">
    <location>
        <begin position="304"/>
        <end position="325"/>
    </location>
</feature>
<feature type="transmembrane region" description="Helical" evidence="1">
    <location>
        <begin position="216"/>
        <end position="237"/>
    </location>
</feature>
<dbReference type="Proteomes" id="UP001207654">
    <property type="component" value="Unassembled WGS sequence"/>
</dbReference>
<evidence type="ECO:0000313" key="3">
    <source>
        <dbReference type="Proteomes" id="UP001207654"/>
    </source>
</evidence>
<evidence type="ECO:0000313" key="2">
    <source>
        <dbReference type="EMBL" id="MCY1080201.1"/>
    </source>
</evidence>
<feature type="transmembrane region" description="Helical" evidence="1">
    <location>
        <begin position="105"/>
        <end position="124"/>
    </location>
</feature>
<keyword evidence="1" id="KW-0472">Membrane</keyword>
<gene>
    <name evidence="2" type="ORF">OV287_37690</name>
</gene>
<keyword evidence="1" id="KW-0812">Transmembrane</keyword>
<feature type="transmembrane region" description="Helical" evidence="1">
    <location>
        <begin position="36"/>
        <end position="56"/>
    </location>
</feature>
<sequence>MTTSSPSAVLTPPSAAPAGSLSFRGLWLFSPRLDGLLLVIPLAFTVLAWVVSTLLAQPVSGSANRLAIWTAQYLLGNGTHVVLTFLLFAVHRDVLTAEPRQPRQVLAGSLGMLGVGALLFALYYVDSTGYAYVVGVIFNIFGLHHILSQCKGFWALHTLRGFQAGITAPAPLERRLQLWFVPVMLTLVMVRLFFVAESPRPGDTPYLDIDQGTPLPHGAMAVLLMVWLGYFGLLFRTLLRSGTASGPKVLYLLTVAVATGLTLVAPAWGNVMLPGLHGLEYYLLSARMLEPREGDPPSRVSRAWVWPMMVLSMLPLLALGVVHLVIAGPSHGTVSAAATDLKSHVVLRGLTTLSLGVVLAHYFADALIYRFRLPSIRRVMLRRLGFAS</sequence>
<protein>
    <submittedName>
        <fullName evidence="2">Uncharacterized protein</fullName>
    </submittedName>
</protein>
<organism evidence="2 3">
    <name type="scientific">Archangium lansingense</name>
    <dbReference type="NCBI Taxonomy" id="2995310"/>
    <lineage>
        <taxon>Bacteria</taxon>
        <taxon>Pseudomonadati</taxon>
        <taxon>Myxococcota</taxon>
        <taxon>Myxococcia</taxon>
        <taxon>Myxococcales</taxon>
        <taxon>Cystobacterineae</taxon>
        <taxon>Archangiaceae</taxon>
        <taxon>Archangium</taxon>
    </lineage>
</organism>
<feature type="transmembrane region" description="Helical" evidence="1">
    <location>
        <begin position="68"/>
        <end position="90"/>
    </location>
</feature>
<proteinExistence type="predicted"/>
<comment type="caution">
    <text evidence="2">The sequence shown here is derived from an EMBL/GenBank/DDBJ whole genome shotgun (WGS) entry which is preliminary data.</text>
</comment>
<name>A0ABT4AF53_9BACT</name>
<feature type="transmembrane region" description="Helical" evidence="1">
    <location>
        <begin position="178"/>
        <end position="196"/>
    </location>
</feature>
<keyword evidence="1" id="KW-1133">Transmembrane helix</keyword>
<keyword evidence="3" id="KW-1185">Reference proteome</keyword>
<accession>A0ABT4AF53</accession>
<feature type="transmembrane region" description="Helical" evidence="1">
    <location>
        <begin position="130"/>
        <end position="147"/>
    </location>
</feature>
<evidence type="ECO:0000256" key="1">
    <source>
        <dbReference type="SAM" id="Phobius"/>
    </source>
</evidence>
<feature type="transmembrane region" description="Helical" evidence="1">
    <location>
        <begin position="249"/>
        <end position="269"/>
    </location>
</feature>